<comment type="similarity">
    <text evidence="3">Belongs to the TO family.</text>
</comment>
<keyword evidence="2" id="KW-0090">Biological rhythms</keyword>
<evidence type="ECO:0000313" key="5">
    <source>
        <dbReference type="EMBL" id="KAK9729218.1"/>
    </source>
</evidence>
<accession>A0AAW1L3T8</accession>
<gene>
    <name evidence="5" type="ORF">QE152_g16025</name>
</gene>
<dbReference type="Pfam" id="PF06585">
    <property type="entry name" value="JHBP"/>
    <property type="match status" value="1"/>
</dbReference>
<dbReference type="InterPro" id="IPR038606">
    <property type="entry name" value="To_sf"/>
</dbReference>
<reference evidence="5 6" key="1">
    <citation type="journal article" date="2024" name="BMC Genomics">
        <title>De novo assembly and annotation of Popillia japonica's genome with initial clues to its potential as an invasive pest.</title>
        <authorList>
            <person name="Cucini C."/>
            <person name="Boschi S."/>
            <person name="Funari R."/>
            <person name="Cardaioli E."/>
            <person name="Iannotti N."/>
            <person name="Marturano G."/>
            <person name="Paoli F."/>
            <person name="Bruttini M."/>
            <person name="Carapelli A."/>
            <person name="Frati F."/>
            <person name="Nardi F."/>
        </authorList>
    </citation>
    <scope>NUCLEOTIDE SEQUENCE [LARGE SCALE GENOMIC DNA]</scope>
    <source>
        <strain evidence="5">DMR45628</strain>
    </source>
</reference>
<comment type="caution">
    <text evidence="5">The sequence shown here is derived from an EMBL/GenBank/DDBJ whole genome shotgun (WGS) entry which is preliminary data.</text>
</comment>
<feature type="signal peptide" evidence="4">
    <location>
        <begin position="1"/>
        <end position="20"/>
    </location>
</feature>
<protein>
    <submittedName>
        <fullName evidence="5">Hemolymph juvenile hormone binding protein (JHBP)</fullName>
    </submittedName>
</protein>
<dbReference type="PANTHER" id="PTHR11008">
    <property type="entry name" value="PROTEIN TAKEOUT-LIKE PROTEIN"/>
    <property type="match status" value="1"/>
</dbReference>
<evidence type="ECO:0000256" key="4">
    <source>
        <dbReference type="SAM" id="SignalP"/>
    </source>
</evidence>
<proteinExistence type="inferred from homology"/>
<dbReference type="GO" id="GO:0007623">
    <property type="term" value="P:circadian rhythm"/>
    <property type="evidence" value="ECO:0007669"/>
    <property type="project" value="UniProtKB-ARBA"/>
</dbReference>
<keyword evidence="6" id="KW-1185">Reference proteome</keyword>
<organism evidence="5 6">
    <name type="scientific">Popillia japonica</name>
    <name type="common">Japanese beetle</name>
    <dbReference type="NCBI Taxonomy" id="7064"/>
    <lineage>
        <taxon>Eukaryota</taxon>
        <taxon>Metazoa</taxon>
        <taxon>Ecdysozoa</taxon>
        <taxon>Arthropoda</taxon>
        <taxon>Hexapoda</taxon>
        <taxon>Insecta</taxon>
        <taxon>Pterygota</taxon>
        <taxon>Neoptera</taxon>
        <taxon>Endopterygota</taxon>
        <taxon>Coleoptera</taxon>
        <taxon>Polyphaga</taxon>
        <taxon>Scarabaeiformia</taxon>
        <taxon>Scarabaeidae</taxon>
        <taxon>Rutelinae</taxon>
        <taxon>Popillia</taxon>
    </lineage>
</organism>
<dbReference type="AlphaFoldDB" id="A0AAW1L3T8"/>
<evidence type="ECO:0000313" key="6">
    <source>
        <dbReference type="Proteomes" id="UP001458880"/>
    </source>
</evidence>
<evidence type="ECO:0000256" key="2">
    <source>
        <dbReference type="ARBA" id="ARBA00023108"/>
    </source>
</evidence>
<dbReference type="EMBL" id="JASPKY010000162">
    <property type="protein sequence ID" value="KAK9729218.1"/>
    <property type="molecule type" value="Genomic_DNA"/>
</dbReference>
<name>A0AAW1L3T8_POPJA</name>
<feature type="chain" id="PRO_5043519814" evidence="4">
    <location>
        <begin position="21"/>
        <end position="245"/>
    </location>
</feature>
<dbReference type="Proteomes" id="UP001458880">
    <property type="component" value="Unassembled WGS sequence"/>
</dbReference>
<evidence type="ECO:0000256" key="3">
    <source>
        <dbReference type="ARBA" id="ARBA00060902"/>
    </source>
</evidence>
<dbReference type="GO" id="GO:0005615">
    <property type="term" value="C:extracellular space"/>
    <property type="evidence" value="ECO:0007669"/>
    <property type="project" value="TreeGrafter"/>
</dbReference>
<dbReference type="PANTHER" id="PTHR11008:SF14">
    <property type="entry name" value="CIRCADIAN CLOCK-CONTROLLED PROTEIN-LIKE PROTEIN"/>
    <property type="match status" value="1"/>
</dbReference>
<sequence length="245" mass="28051">MKFGLVAFVVSIVFSSTADGKKLPSFIQKCKRTDPQLNDCMKETMLKFRPHLKDGVKALKISSFNPYIVPESSASTGWMNLTFINTKLFGIPNFEIDSLKVNLDGNPVIAMTFSIPNLELSAHYRLDGKIIQYQVHAEGEYESKFNKSRFSVLIDGDKIQKDGAEYMHLHKIDFNILELPFQFLYLHNLFEGNQELTDRLNAILLEDNDIFYKDLKPLLEEIVSAFVLSIFKGPFDTFSLDELFD</sequence>
<dbReference type="FunFam" id="3.15.10.30:FF:000001">
    <property type="entry name" value="Takeout-like protein 1"/>
    <property type="match status" value="1"/>
</dbReference>
<evidence type="ECO:0000256" key="1">
    <source>
        <dbReference type="ARBA" id="ARBA00022729"/>
    </source>
</evidence>
<keyword evidence="1 4" id="KW-0732">Signal</keyword>
<dbReference type="SMART" id="SM00700">
    <property type="entry name" value="JHBP"/>
    <property type="match status" value="1"/>
</dbReference>
<dbReference type="InterPro" id="IPR010562">
    <property type="entry name" value="Haemolymph_juvenile_hormone-bd"/>
</dbReference>
<dbReference type="Gene3D" id="3.15.10.30">
    <property type="entry name" value="Haemolymph juvenile hormone binding protein"/>
    <property type="match status" value="1"/>
</dbReference>